<organism evidence="7 8">
    <name type="scientific">Puniceibacterium antarcticum</name>
    <dbReference type="NCBI Taxonomy" id="1206336"/>
    <lineage>
        <taxon>Bacteria</taxon>
        <taxon>Pseudomonadati</taxon>
        <taxon>Pseudomonadota</taxon>
        <taxon>Alphaproteobacteria</taxon>
        <taxon>Rhodobacterales</taxon>
        <taxon>Paracoccaceae</taxon>
        <taxon>Puniceibacterium</taxon>
    </lineage>
</organism>
<feature type="transmembrane region" description="Helical" evidence="6">
    <location>
        <begin position="231"/>
        <end position="253"/>
    </location>
</feature>
<dbReference type="PANTHER" id="PTHR21716:SF16">
    <property type="entry name" value="BLL1467 PROTEIN"/>
    <property type="match status" value="1"/>
</dbReference>
<keyword evidence="3 6" id="KW-0812">Transmembrane</keyword>
<feature type="transmembrane region" description="Helical" evidence="6">
    <location>
        <begin position="144"/>
        <end position="166"/>
    </location>
</feature>
<comment type="similarity">
    <text evidence="2">Belongs to the autoinducer-2 exporter (AI-2E) (TC 2.A.86) family.</text>
</comment>
<keyword evidence="4 6" id="KW-1133">Transmembrane helix</keyword>
<name>A0A2G8RBM1_9RHOB</name>
<dbReference type="AlphaFoldDB" id="A0A2G8RBM1"/>
<feature type="transmembrane region" description="Helical" evidence="6">
    <location>
        <begin position="58"/>
        <end position="79"/>
    </location>
</feature>
<reference evidence="7 8" key="1">
    <citation type="submission" date="2013-09" db="EMBL/GenBank/DDBJ databases">
        <title>Genome sequencing of Phaeobacter antarcticus sp. nov. SM1211.</title>
        <authorList>
            <person name="Zhang X.-Y."/>
            <person name="Liu C."/>
            <person name="Chen X.-L."/>
            <person name="Xie B.-B."/>
            <person name="Qin Q.-L."/>
            <person name="Rong J.-C."/>
            <person name="Zhang Y.-Z."/>
        </authorList>
    </citation>
    <scope>NUCLEOTIDE SEQUENCE [LARGE SCALE GENOMIC DNA]</scope>
    <source>
        <strain evidence="7 8">SM1211</strain>
    </source>
</reference>
<evidence type="ECO:0000256" key="1">
    <source>
        <dbReference type="ARBA" id="ARBA00004141"/>
    </source>
</evidence>
<dbReference type="InterPro" id="IPR002549">
    <property type="entry name" value="AI-2E-like"/>
</dbReference>
<evidence type="ECO:0008006" key="9">
    <source>
        <dbReference type="Google" id="ProtNLM"/>
    </source>
</evidence>
<dbReference type="PANTHER" id="PTHR21716">
    <property type="entry name" value="TRANSMEMBRANE PROTEIN"/>
    <property type="match status" value="1"/>
</dbReference>
<accession>A0A2G8RBM1</accession>
<keyword evidence="8" id="KW-1185">Reference proteome</keyword>
<evidence type="ECO:0000256" key="6">
    <source>
        <dbReference type="SAM" id="Phobius"/>
    </source>
</evidence>
<protein>
    <recommendedName>
        <fullName evidence="9">Permease</fullName>
    </recommendedName>
</protein>
<feature type="transmembrane region" description="Helical" evidence="6">
    <location>
        <begin position="260"/>
        <end position="280"/>
    </location>
</feature>
<evidence type="ECO:0000256" key="5">
    <source>
        <dbReference type="ARBA" id="ARBA00023136"/>
    </source>
</evidence>
<proteinExistence type="inferred from homology"/>
<feature type="transmembrane region" description="Helical" evidence="6">
    <location>
        <begin position="300"/>
        <end position="331"/>
    </location>
</feature>
<dbReference type="GO" id="GO:0016020">
    <property type="term" value="C:membrane"/>
    <property type="evidence" value="ECO:0007669"/>
    <property type="project" value="UniProtKB-SubCell"/>
</dbReference>
<comment type="caution">
    <text evidence="7">The sequence shown here is derived from an EMBL/GenBank/DDBJ whole genome shotgun (WGS) entry which is preliminary data.</text>
</comment>
<dbReference type="Proteomes" id="UP000231259">
    <property type="component" value="Unassembled WGS sequence"/>
</dbReference>
<evidence type="ECO:0000313" key="7">
    <source>
        <dbReference type="EMBL" id="PIL18821.1"/>
    </source>
</evidence>
<sequence>MSSSDPQRTATLLIALIVSLFAVHVAKDIAAPMTLAVVVGIILAPMMDLFARFRIPTGYAATIIMVLTLGAIGLLIVAMEPLLWRITDTIPTIRYEMQSLVYDLRGMVRGLDDMNEQMKQALGGAGESGGGGDAGSALPTVSDALFLAPVILGQVLVFAGTFYFFLLTRLEVYSALAKRIGGVAQSSVIQQRFRNAETLVSRYFVTISVINICLGMALTGVLMLIGLPLPWVWGMAAFLLNYVLYVGPALMAVGLLLSGLVHFDGLMVGAPVAGFLFLNMMEAQFVTPSLVGKHVSLNALLVFVALVFGLWFWGPIGGIVSIPVMVIAAALMDDSVVRRTMGGTQPG</sequence>
<dbReference type="OrthoDB" id="9799225at2"/>
<dbReference type="EMBL" id="AWWI01000120">
    <property type="protein sequence ID" value="PIL18821.1"/>
    <property type="molecule type" value="Genomic_DNA"/>
</dbReference>
<evidence type="ECO:0000256" key="4">
    <source>
        <dbReference type="ARBA" id="ARBA00022989"/>
    </source>
</evidence>
<comment type="subcellular location">
    <subcellularLocation>
        <location evidence="1">Membrane</location>
        <topology evidence="1">Multi-pass membrane protein</topology>
    </subcellularLocation>
</comment>
<evidence type="ECO:0000256" key="2">
    <source>
        <dbReference type="ARBA" id="ARBA00009773"/>
    </source>
</evidence>
<feature type="transmembrane region" description="Helical" evidence="6">
    <location>
        <begin position="203"/>
        <end position="225"/>
    </location>
</feature>
<evidence type="ECO:0000313" key="8">
    <source>
        <dbReference type="Proteomes" id="UP000231259"/>
    </source>
</evidence>
<keyword evidence="5 6" id="KW-0472">Membrane</keyword>
<gene>
    <name evidence="7" type="ORF">P775_17410</name>
</gene>
<evidence type="ECO:0000256" key="3">
    <source>
        <dbReference type="ARBA" id="ARBA00022692"/>
    </source>
</evidence>
<dbReference type="GO" id="GO:0055085">
    <property type="term" value="P:transmembrane transport"/>
    <property type="evidence" value="ECO:0007669"/>
    <property type="project" value="TreeGrafter"/>
</dbReference>
<dbReference type="Pfam" id="PF01594">
    <property type="entry name" value="AI-2E_transport"/>
    <property type="match status" value="1"/>
</dbReference>